<name>A0AAJ0EG76_9PEZI</name>
<dbReference type="Proteomes" id="UP001243989">
    <property type="component" value="Unassembled WGS sequence"/>
</dbReference>
<protein>
    <submittedName>
        <fullName evidence="1">Uncharacterized protein</fullName>
    </submittedName>
</protein>
<dbReference type="EMBL" id="JAHMHQ010000008">
    <property type="protein sequence ID" value="KAK1637823.1"/>
    <property type="molecule type" value="Genomic_DNA"/>
</dbReference>
<comment type="caution">
    <text evidence="1">The sequence shown here is derived from an EMBL/GenBank/DDBJ whole genome shotgun (WGS) entry which is preliminary data.</text>
</comment>
<dbReference type="AlphaFoldDB" id="A0AAJ0EG76"/>
<dbReference type="GeneID" id="85467549"/>
<organism evidence="1 2">
    <name type="scientific">Colletotrichum phormii</name>
    <dbReference type="NCBI Taxonomy" id="359342"/>
    <lineage>
        <taxon>Eukaryota</taxon>
        <taxon>Fungi</taxon>
        <taxon>Dikarya</taxon>
        <taxon>Ascomycota</taxon>
        <taxon>Pezizomycotina</taxon>
        <taxon>Sordariomycetes</taxon>
        <taxon>Hypocreomycetidae</taxon>
        <taxon>Glomerellales</taxon>
        <taxon>Glomerellaceae</taxon>
        <taxon>Colletotrichum</taxon>
        <taxon>Colletotrichum acutatum species complex</taxon>
    </lineage>
</organism>
<evidence type="ECO:0000313" key="1">
    <source>
        <dbReference type="EMBL" id="KAK1637823.1"/>
    </source>
</evidence>
<reference evidence="1" key="1">
    <citation type="submission" date="2021-06" db="EMBL/GenBank/DDBJ databases">
        <title>Comparative genomics, transcriptomics and evolutionary studies reveal genomic signatures of adaptation to plant cell wall in hemibiotrophic fungi.</title>
        <authorList>
            <consortium name="DOE Joint Genome Institute"/>
            <person name="Baroncelli R."/>
            <person name="Diaz J.F."/>
            <person name="Benocci T."/>
            <person name="Peng M."/>
            <person name="Battaglia E."/>
            <person name="Haridas S."/>
            <person name="Andreopoulos W."/>
            <person name="Labutti K."/>
            <person name="Pangilinan J."/>
            <person name="Floch G.L."/>
            <person name="Makela M.R."/>
            <person name="Henrissat B."/>
            <person name="Grigoriev I.V."/>
            <person name="Crouch J.A."/>
            <person name="De Vries R.P."/>
            <person name="Sukno S.A."/>
            <person name="Thon M.R."/>
        </authorList>
    </citation>
    <scope>NUCLEOTIDE SEQUENCE</scope>
    <source>
        <strain evidence="1">CBS 102054</strain>
    </source>
</reference>
<accession>A0AAJ0EG76</accession>
<gene>
    <name evidence="1" type="ORF">BDP81DRAFT_214204</name>
</gene>
<keyword evidence="2" id="KW-1185">Reference proteome</keyword>
<dbReference type="RefSeq" id="XP_060446430.1">
    <property type="nucleotide sequence ID" value="XM_060582687.1"/>
</dbReference>
<evidence type="ECO:0000313" key="2">
    <source>
        <dbReference type="Proteomes" id="UP001243989"/>
    </source>
</evidence>
<proteinExistence type="predicted"/>
<sequence>MVPRNVLALDHGPQRAVPGNEPTGQPLWLKACTMELRTLSTKYSHEVHLWHKVTSRCACADRLQQLTVTSKDSIASSTYFLYRVPLDATQDRFTFSATASHGSKKPQYFNPVFGDGIDAELAKYGSKTRTNQPTANQGMRRHKLQGTDLKAQNRAETGMKGASCALCLVFLGTRARTSGPLGVCSTVRILSGQKDVSKIISCQSGLRSRGERIMMVDS</sequence>